<dbReference type="OrthoDB" id="408743at2759"/>
<dbReference type="InterPro" id="IPR042098">
    <property type="entry name" value="TauD-like_sf"/>
</dbReference>
<evidence type="ECO:0000256" key="7">
    <source>
        <dbReference type="ARBA" id="ARBA00022964"/>
    </source>
</evidence>
<evidence type="ECO:0000313" key="13">
    <source>
        <dbReference type="Proteomes" id="UP000009022"/>
    </source>
</evidence>
<dbReference type="SUPFAM" id="SSF51197">
    <property type="entry name" value="Clavaminate synthase-like"/>
    <property type="match status" value="1"/>
</dbReference>
<dbReference type="EMBL" id="DS985328">
    <property type="protein sequence ID" value="EDV19034.1"/>
    <property type="molecule type" value="Genomic_DNA"/>
</dbReference>
<evidence type="ECO:0000256" key="5">
    <source>
        <dbReference type="ARBA" id="ARBA00022723"/>
    </source>
</evidence>
<dbReference type="GeneID" id="6759694"/>
<dbReference type="Pfam" id="PF06155">
    <property type="entry name" value="GBBH-like_N"/>
    <property type="match status" value="1"/>
</dbReference>
<dbReference type="CDD" id="cd00250">
    <property type="entry name" value="CAS_like"/>
    <property type="match status" value="1"/>
</dbReference>
<dbReference type="RefSeq" id="XP_002118481.1">
    <property type="nucleotide sequence ID" value="XM_002118445.1"/>
</dbReference>
<dbReference type="CTD" id="6759694"/>
<dbReference type="KEGG" id="tad:TRIADDRAFT_34256"/>
<dbReference type="Proteomes" id="UP000009022">
    <property type="component" value="Unassembled WGS sequence"/>
</dbReference>
<keyword evidence="8" id="KW-0560">Oxidoreductase</keyword>
<evidence type="ECO:0000256" key="6">
    <source>
        <dbReference type="ARBA" id="ARBA00022873"/>
    </source>
</evidence>
<evidence type="ECO:0008006" key="14">
    <source>
        <dbReference type="Google" id="ProtNLM"/>
    </source>
</evidence>
<comment type="similarity">
    <text evidence="4">Belongs to the gamma-BBH/TMLD family.</text>
</comment>
<comment type="cofactor">
    <cofactor evidence="2">
        <name>L-ascorbate</name>
        <dbReference type="ChEBI" id="CHEBI:38290"/>
    </cofactor>
</comment>
<dbReference type="InterPro" id="IPR010376">
    <property type="entry name" value="GBBH-like_N"/>
</dbReference>
<organism evidence="12 13">
    <name type="scientific">Trichoplax adhaerens</name>
    <name type="common">Trichoplax reptans</name>
    <dbReference type="NCBI Taxonomy" id="10228"/>
    <lineage>
        <taxon>Eukaryota</taxon>
        <taxon>Metazoa</taxon>
        <taxon>Placozoa</taxon>
        <taxon>Uniplacotomia</taxon>
        <taxon>Trichoplacea</taxon>
        <taxon>Trichoplacidae</taxon>
        <taxon>Trichoplax</taxon>
    </lineage>
</organism>
<evidence type="ECO:0000256" key="3">
    <source>
        <dbReference type="ARBA" id="ARBA00005022"/>
    </source>
</evidence>
<dbReference type="OMA" id="MNVQNIC"/>
<dbReference type="FunFam" id="3.60.130.10:FF:000001">
    <property type="entry name" value="Trimethyllysine dioxygenase, mitochondrial"/>
    <property type="match status" value="1"/>
</dbReference>
<dbReference type="GO" id="GO:0016706">
    <property type="term" value="F:2-oxoglutarate-dependent dioxygenase activity"/>
    <property type="evidence" value="ECO:0007669"/>
    <property type="project" value="UniProtKB-ARBA"/>
</dbReference>
<gene>
    <name evidence="12" type="ORF">TRIADDRAFT_34256</name>
</gene>
<feature type="domain" description="Gamma-butyrobetaine hydroxylase-like N-terminal" evidence="11">
    <location>
        <begin position="42"/>
        <end position="130"/>
    </location>
</feature>
<keyword evidence="6" id="KW-0124">Carnitine biosynthesis</keyword>
<keyword evidence="5" id="KW-0479">Metal-binding</keyword>
<keyword evidence="9" id="KW-0408">Iron</keyword>
<evidence type="ECO:0000313" key="12">
    <source>
        <dbReference type="EMBL" id="EDV19034.1"/>
    </source>
</evidence>
<evidence type="ECO:0000256" key="1">
    <source>
        <dbReference type="ARBA" id="ARBA00001954"/>
    </source>
</evidence>
<dbReference type="GO" id="GO:0045329">
    <property type="term" value="P:carnitine biosynthetic process"/>
    <property type="evidence" value="ECO:0000318"/>
    <property type="project" value="GO_Central"/>
</dbReference>
<dbReference type="GO" id="GO:0005739">
    <property type="term" value="C:mitochondrion"/>
    <property type="evidence" value="ECO:0000318"/>
    <property type="project" value="GO_Central"/>
</dbReference>
<reference evidence="12 13" key="1">
    <citation type="journal article" date="2008" name="Nature">
        <title>The Trichoplax genome and the nature of placozoans.</title>
        <authorList>
            <person name="Srivastava M."/>
            <person name="Begovic E."/>
            <person name="Chapman J."/>
            <person name="Putnam N.H."/>
            <person name="Hellsten U."/>
            <person name="Kawashima T."/>
            <person name="Kuo A."/>
            <person name="Mitros T."/>
            <person name="Salamov A."/>
            <person name="Carpenter M.L."/>
            <person name="Signorovitch A.Y."/>
            <person name="Moreno M.A."/>
            <person name="Kamm K."/>
            <person name="Grimwood J."/>
            <person name="Schmutz J."/>
            <person name="Shapiro H."/>
            <person name="Grigoriev I.V."/>
            <person name="Buss L.W."/>
            <person name="Schierwater B."/>
            <person name="Dellaporta S.L."/>
            <person name="Rokhsar D.S."/>
        </authorList>
    </citation>
    <scope>NUCLEOTIDE SEQUENCE [LARGE SCALE GENOMIC DNA]</scope>
    <source>
        <strain evidence="12 13">Grell-BS-1999</strain>
    </source>
</reference>
<evidence type="ECO:0000256" key="4">
    <source>
        <dbReference type="ARBA" id="ARBA00008654"/>
    </source>
</evidence>
<dbReference type="HOGENOM" id="CLU_021859_2_0_1"/>
<dbReference type="Pfam" id="PF02668">
    <property type="entry name" value="TauD"/>
    <property type="match status" value="1"/>
</dbReference>
<dbReference type="InParanoid" id="B3SE12"/>
<evidence type="ECO:0000256" key="2">
    <source>
        <dbReference type="ARBA" id="ARBA00001961"/>
    </source>
</evidence>
<dbReference type="InterPro" id="IPR003819">
    <property type="entry name" value="TauD/TfdA-like"/>
</dbReference>
<evidence type="ECO:0000259" key="10">
    <source>
        <dbReference type="Pfam" id="PF02668"/>
    </source>
</evidence>
<name>B3SE12_TRIAD</name>
<protein>
    <recommendedName>
        <fullName evidence="14">Trimethyllysine dioxygenase</fullName>
    </recommendedName>
</protein>
<dbReference type="PANTHER" id="PTHR10696:SF33">
    <property type="entry name" value="GAMMA-BUTYROBETAINE DIOXYGENASE"/>
    <property type="match status" value="1"/>
</dbReference>
<evidence type="ECO:0000259" key="11">
    <source>
        <dbReference type="Pfam" id="PF06155"/>
    </source>
</evidence>
<evidence type="ECO:0000256" key="9">
    <source>
        <dbReference type="ARBA" id="ARBA00023004"/>
    </source>
</evidence>
<comment type="pathway">
    <text evidence="3">Amine and polyamine biosynthesis; carnitine biosynthesis.</text>
</comment>
<feature type="domain" description="TauD/TfdA-like" evidence="10">
    <location>
        <begin position="149"/>
        <end position="402"/>
    </location>
</feature>
<comment type="cofactor">
    <cofactor evidence="1">
        <name>Fe(2+)</name>
        <dbReference type="ChEBI" id="CHEBI:29033"/>
    </cofactor>
</comment>
<dbReference type="AlphaFoldDB" id="B3SE12"/>
<dbReference type="PANTHER" id="PTHR10696">
    <property type="entry name" value="GAMMA-BUTYROBETAINE HYDROXYLASE-RELATED"/>
    <property type="match status" value="1"/>
</dbReference>
<keyword evidence="13" id="KW-1185">Reference proteome</keyword>
<dbReference type="PhylomeDB" id="B3SE12"/>
<dbReference type="STRING" id="10228.B3SE12"/>
<dbReference type="GO" id="GO:0046872">
    <property type="term" value="F:metal ion binding"/>
    <property type="evidence" value="ECO:0007669"/>
    <property type="project" value="UniProtKB-KW"/>
</dbReference>
<dbReference type="UniPathway" id="UPA00118"/>
<evidence type="ECO:0000256" key="8">
    <source>
        <dbReference type="ARBA" id="ARBA00023002"/>
    </source>
</evidence>
<dbReference type="InterPro" id="IPR050411">
    <property type="entry name" value="AlphaKG_dependent_hydroxylases"/>
</dbReference>
<sequence>MVSFSVINSLLSRRAVKYSSSIVLRRPYWLSSKLYYSIQVENRVQDKLVSVKWDDGKITDYPHVYLRDNCRCPSCFDPQAQQRIISNPIYHNYANATVKTACMNENKDKLHLEWINDGEHTSSVFELDWLKAHRFTGDDKKDVHPIKRQLWGSEIQNDIPQFHFDRILNDKSELYRWLRCVMERGIALIVGLPKRVGQVEKVAAKIGHLRETVYGYTFHNQSKGDQATTLAYRSGGLALHTDYTYYDNIPGIFMLHCIIAANEGGESQFTDGFKAVEQLRASHPKYFQTLTEFPVHHKDIGTDSYNFNLMAKHPIIRLNENGDLKQICYADHARTSRIDVPHYKLTDFYNAMTQFLRYAYSPANIIQFKLQPGTLISVDNFRVLHSRMAFVVSPDNFRHIEGGHVDWDGATSCMRVLEKELNIDYRTSNI</sequence>
<proteinExistence type="inferred from homology"/>
<accession>B3SE12</accession>
<dbReference type="Gene3D" id="3.30.2020.30">
    <property type="match status" value="1"/>
</dbReference>
<keyword evidence="7" id="KW-0223">Dioxygenase</keyword>
<dbReference type="eggNOG" id="KOG3888">
    <property type="taxonomic scope" value="Eukaryota"/>
</dbReference>
<dbReference type="InterPro" id="IPR038492">
    <property type="entry name" value="GBBH-like_N_sf"/>
</dbReference>
<dbReference type="Gene3D" id="3.60.130.10">
    <property type="entry name" value="Clavaminate synthase-like"/>
    <property type="match status" value="1"/>
</dbReference>
<dbReference type="FunFam" id="3.30.2020.30:FF:000002">
    <property type="entry name" value="Putative gamma-butyrobetaine dioxygenase"/>
    <property type="match status" value="1"/>
</dbReference>